<evidence type="ECO:0000256" key="3">
    <source>
        <dbReference type="ARBA" id="ARBA00022692"/>
    </source>
</evidence>
<evidence type="ECO:0000256" key="6">
    <source>
        <dbReference type="SAM" id="Phobius"/>
    </source>
</evidence>
<feature type="transmembrane region" description="Helical" evidence="6">
    <location>
        <begin position="146"/>
        <end position="168"/>
    </location>
</feature>
<feature type="transmembrane region" description="Helical" evidence="6">
    <location>
        <begin position="279"/>
        <end position="301"/>
    </location>
</feature>
<reference evidence="9" key="1">
    <citation type="submission" date="2016-06" db="EMBL/GenBank/DDBJ databases">
        <authorList>
            <person name="Hehemann J.-H."/>
            <person name="Arevalo P."/>
            <person name="Datta M.S."/>
            <person name="Polz M.F."/>
        </authorList>
    </citation>
    <scope>NUCLEOTIDE SEQUENCE [LARGE SCALE GENOMIC DNA]</scope>
    <source>
        <strain evidence="9">9CSC122</strain>
    </source>
</reference>
<evidence type="ECO:0000256" key="2">
    <source>
        <dbReference type="ARBA" id="ARBA00022475"/>
    </source>
</evidence>
<dbReference type="InterPro" id="IPR051258">
    <property type="entry name" value="Diverse_Substrate_Transporter"/>
</dbReference>
<feature type="transmembrane region" description="Helical" evidence="6">
    <location>
        <begin position="35"/>
        <end position="52"/>
    </location>
</feature>
<feature type="transmembrane region" description="Helical" evidence="6">
    <location>
        <begin position="123"/>
        <end position="140"/>
    </location>
</feature>
<keyword evidence="2" id="KW-1003">Cell membrane</keyword>
<dbReference type="PANTHER" id="PTHR42920:SF5">
    <property type="entry name" value="EAMA DOMAIN-CONTAINING PROTEIN"/>
    <property type="match status" value="1"/>
</dbReference>
<feature type="transmembrane region" description="Helical" evidence="6">
    <location>
        <begin position="224"/>
        <end position="244"/>
    </location>
</feature>
<dbReference type="Pfam" id="PF00892">
    <property type="entry name" value="EamA"/>
    <property type="match status" value="2"/>
</dbReference>
<evidence type="ECO:0000256" key="5">
    <source>
        <dbReference type="ARBA" id="ARBA00023136"/>
    </source>
</evidence>
<organism evidence="8 9">
    <name type="scientific">Vibrio genomosp. F10</name>
    <dbReference type="NCBI Taxonomy" id="723171"/>
    <lineage>
        <taxon>Bacteria</taxon>
        <taxon>Pseudomonadati</taxon>
        <taxon>Pseudomonadota</taxon>
        <taxon>Gammaproteobacteria</taxon>
        <taxon>Vibrionales</taxon>
        <taxon>Vibrionaceae</taxon>
        <taxon>Vibrio</taxon>
    </lineage>
</organism>
<protein>
    <recommendedName>
        <fullName evidence="7">EamA domain-containing protein</fullName>
    </recommendedName>
</protein>
<feature type="transmembrane region" description="Helical" evidence="6">
    <location>
        <begin position="96"/>
        <end position="114"/>
    </location>
</feature>
<dbReference type="RefSeq" id="WP_017033633.1">
    <property type="nucleotide sequence ID" value="NZ_JBNGCH010000528.1"/>
</dbReference>
<comment type="subcellular location">
    <subcellularLocation>
        <location evidence="1">Cell membrane</location>
        <topology evidence="1">Multi-pass membrane protein</topology>
    </subcellularLocation>
</comment>
<feature type="transmembrane region" description="Helical" evidence="6">
    <location>
        <begin position="64"/>
        <end position="84"/>
    </location>
</feature>
<dbReference type="GO" id="GO:0005886">
    <property type="term" value="C:plasma membrane"/>
    <property type="evidence" value="ECO:0007669"/>
    <property type="project" value="UniProtKB-SubCell"/>
</dbReference>
<proteinExistence type="predicted"/>
<sequence>MFKGYLSIFATVLLWSGFFLSLKGGAISSFTPADIAITRFLVPALVLFPVTFRARKQILSIPIRYLLGMIVGGGLPYLLIAGWAMQNATVSDGSALVPGTLPLFVSAIAVILFSQPLSEHRKVGLGLIIVGIGLFLWSGASENHPALLKGHLLFLVGSLMWATFTICARVSHLPALVCAGLISFVSFVLLALLIATGVIESSLLSPLKHHSLIEVARDWPFRELLGHLLIQGFGIGLFASFTFLHAISILGAERTAAFGSLTPVVATLLAMLIFNETPQLLTCLGLVCICVGSIIASNVFIRQDASLSYQPPQHSNNVSHR</sequence>
<dbReference type="Proteomes" id="UP000093173">
    <property type="component" value="Unassembled WGS sequence"/>
</dbReference>
<feature type="transmembrane region" description="Helical" evidence="6">
    <location>
        <begin position="256"/>
        <end position="273"/>
    </location>
</feature>
<dbReference type="InterPro" id="IPR037185">
    <property type="entry name" value="EmrE-like"/>
</dbReference>
<name>A0A1B9QYA2_9VIBR</name>
<evidence type="ECO:0000259" key="7">
    <source>
        <dbReference type="Pfam" id="PF00892"/>
    </source>
</evidence>
<keyword evidence="5 6" id="KW-0472">Membrane</keyword>
<dbReference type="AlphaFoldDB" id="A0A1B9QYA2"/>
<dbReference type="SUPFAM" id="SSF103481">
    <property type="entry name" value="Multidrug resistance efflux transporter EmrE"/>
    <property type="match status" value="2"/>
</dbReference>
<evidence type="ECO:0000313" key="8">
    <source>
        <dbReference type="EMBL" id="OCH75502.1"/>
    </source>
</evidence>
<evidence type="ECO:0000313" key="9">
    <source>
        <dbReference type="Proteomes" id="UP000093173"/>
    </source>
</evidence>
<dbReference type="PANTHER" id="PTHR42920">
    <property type="entry name" value="OS03G0707200 PROTEIN-RELATED"/>
    <property type="match status" value="1"/>
</dbReference>
<gene>
    <name evidence="8" type="ORF">A6E14_10855</name>
</gene>
<feature type="domain" description="EamA" evidence="7">
    <location>
        <begin position="149"/>
        <end position="296"/>
    </location>
</feature>
<feature type="domain" description="EamA" evidence="7">
    <location>
        <begin position="3"/>
        <end position="136"/>
    </location>
</feature>
<keyword evidence="4 6" id="KW-1133">Transmembrane helix</keyword>
<keyword evidence="3 6" id="KW-0812">Transmembrane</keyword>
<evidence type="ECO:0000256" key="1">
    <source>
        <dbReference type="ARBA" id="ARBA00004651"/>
    </source>
</evidence>
<dbReference type="InterPro" id="IPR000620">
    <property type="entry name" value="EamA_dom"/>
</dbReference>
<dbReference type="EMBL" id="MAJZ01000528">
    <property type="protein sequence ID" value="OCH75502.1"/>
    <property type="molecule type" value="Genomic_DNA"/>
</dbReference>
<keyword evidence="9" id="KW-1185">Reference proteome</keyword>
<feature type="transmembrane region" description="Helical" evidence="6">
    <location>
        <begin position="175"/>
        <end position="199"/>
    </location>
</feature>
<evidence type="ECO:0000256" key="4">
    <source>
        <dbReference type="ARBA" id="ARBA00022989"/>
    </source>
</evidence>
<accession>A0A1B9QYA2</accession>
<comment type="caution">
    <text evidence="8">The sequence shown here is derived from an EMBL/GenBank/DDBJ whole genome shotgun (WGS) entry which is preliminary data.</text>
</comment>